<protein>
    <submittedName>
        <fullName evidence="1">Uncharacterized protein</fullName>
    </submittedName>
</protein>
<proteinExistence type="predicted"/>
<name>A0ABD2BIN1_VESMC</name>
<dbReference type="EMBL" id="JAYRBN010000075">
    <property type="protein sequence ID" value="KAL2732607.1"/>
    <property type="molecule type" value="Genomic_DNA"/>
</dbReference>
<organism evidence="1 2">
    <name type="scientific">Vespula maculifrons</name>
    <name type="common">Eastern yellow jacket</name>
    <name type="synonym">Wasp</name>
    <dbReference type="NCBI Taxonomy" id="7453"/>
    <lineage>
        <taxon>Eukaryota</taxon>
        <taxon>Metazoa</taxon>
        <taxon>Ecdysozoa</taxon>
        <taxon>Arthropoda</taxon>
        <taxon>Hexapoda</taxon>
        <taxon>Insecta</taxon>
        <taxon>Pterygota</taxon>
        <taxon>Neoptera</taxon>
        <taxon>Endopterygota</taxon>
        <taxon>Hymenoptera</taxon>
        <taxon>Apocrita</taxon>
        <taxon>Aculeata</taxon>
        <taxon>Vespoidea</taxon>
        <taxon>Vespidae</taxon>
        <taxon>Vespinae</taxon>
        <taxon>Vespula</taxon>
    </lineage>
</organism>
<comment type="caution">
    <text evidence="1">The sequence shown here is derived from an EMBL/GenBank/DDBJ whole genome shotgun (WGS) entry which is preliminary data.</text>
</comment>
<dbReference type="AlphaFoldDB" id="A0ABD2BIN1"/>
<keyword evidence="2" id="KW-1185">Reference proteome</keyword>
<accession>A0ABD2BIN1</accession>
<dbReference type="Proteomes" id="UP001607303">
    <property type="component" value="Unassembled WGS sequence"/>
</dbReference>
<evidence type="ECO:0000313" key="1">
    <source>
        <dbReference type="EMBL" id="KAL2732607.1"/>
    </source>
</evidence>
<gene>
    <name evidence="1" type="ORF">V1477_014848</name>
</gene>
<evidence type="ECO:0000313" key="2">
    <source>
        <dbReference type="Proteomes" id="UP001607303"/>
    </source>
</evidence>
<sequence>MLYDFLLLLIIFFILIAYCITLESFNRVISLSFNEFYNLFKNFQLSLAFIYVSYKYYKYIDEFSTRNIVTRFVSENFLDVGYVRYMKITIYGRVNYCLNMHAVDIPSYYKI</sequence>
<reference evidence="1 2" key="1">
    <citation type="journal article" date="2024" name="Ann. Entomol. Soc. Am.">
        <title>Genomic analyses of the southern and eastern yellowjacket wasps (Hymenoptera: Vespidae) reveal evolutionary signatures of social life.</title>
        <authorList>
            <person name="Catto M.A."/>
            <person name="Caine P.B."/>
            <person name="Orr S.E."/>
            <person name="Hunt B.G."/>
            <person name="Goodisman M.A.D."/>
        </authorList>
    </citation>
    <scope>NUCLEOTIDE SEQUENCE [LARGE SCALE GENOMIC DNA]</scope>
    <source>
        <strain evidence="1">232</strain>
        <tissue evidence="1">Head and thorax</tissue>
    </source>
</reference>